<comment type="subunit">
    <text evidence="1">Homodimer.</text>
</comment>
<dbReference type="Gene3D" id="3.30.70.100">
    <property type="match status" value="1"/>
</dbReference>
<dbReference type="HOGENOM" id="CLU_080664_2_0_1"/>
<reference evidence="4" key="1">
    <citation type="journal article" date="2013" name="Genome Announc.">
        <title>Draft genome sequence of the ascomycete Phaeoacremonium aleophilum strain UCR-PA7, a causal agent of the esca disease complex in grapevines.</title>
        <authorList>
            <person name="Blanco-Ulate B."/>
            <person name="Rolshausen P."/>
            <person name="Cantu D."/>
        </authorList>
    </citation>
    <scope>NUCLEOTIDE SEQUENCE [LARGE SCALE GENOMIC DNA]</scope>
    <source>
        <strain evidence="4">UCR-PA7</strain>
    </source>
</reference>
<proteinExistence type="predicted"/>
<name>R8BU49_PHAM7</name>
<dbReference type="RefSeq" id="XP_007912389.1">
    <property type="nucleotide sequence ID" value="XM_007914198.1"/>
</dbReference>
<organism evidence="3 4">
    <name type="scientific">Phaeoacremonium minimum (strain UCR-PA7)</name>
    <name type="common">Esca disease fungus</name>
    <name type="synonym">Togninia minima</name>
    <dbReference type="NCBI Taxonomy" id="1286976"/>
    <lineage>
        <taxon>Eukaryota</taxon>
        <taxon>Fungi</taxon>
        <taxon>Dikarya</taxon>
        <taxon>Ascomycota</taxon>
        <taxon>Pezizomycotina</taxon>
        <taxon>Sordariomycetes</taxon>
        <taxon>Sordariomycetidae</taxon>
        <taxon>Togniniales</taxon>
        <taxon>Togniniaceae</taxon>
        <taxon>Phaeoacremonium</taxon>
    </lineage>
</organism>
<dbReference type="SMART" id="SM00886">
    <property type="entry name" value="Dabb"/>
    <property type="match status" value="1"/>
</dbReference>
<protein>
    <submittedName>
        <fullName evidence="3">Putative stress responsive a b barrel domain-containing protein</fullName>
    </submittedName>
</protein>
<dbReference type="InterPro" id="IPR044662">
    <property type="entry name" value="HS1/DABB1-like"/>
</dbReference>
<keyword evidence="4" id="KW-1185">Reference proteome</keyword>
<dbReference type="eggNOG" id="ENOG502S73V">
    <property type="taxonomic scope" value="Eukaryota"/>
</dbReference>
<evidence type="ECO:0000313" key="4">
    <source>
        <dbReference type="Proteomes" id="UP000014074"/>
    </source>
</evidence>
<dbReference type="PANTHER" id="PTHR33178">
    <property type="match status" value="1"/>
</dbReference>
<dbReference type="PROSITE" id="PS51502">
    <property type="entry name" value="S_R_A_B_BARREL"/>
    <property type="match status" value="1"/>
</dbReference>
<dbReference type="InterPro" id="IPR013097">
    <property type="entry name" value="Dabb"/>
</dbReference>
<dbReference type="SUPFAM" id="SSF54909">
    <property type="entry name" value="Dimeric alpha+beta barrel"/>
    <property type="match status" value="1"/>
</dbReference>
<dbReference type="OrthoDB" id="1601230at2759"/>
<dbReference type="Pfam" id="PF07876">
    <property type="entry name" value="Dabb"/>
    <property type="match status" value="1"/>
</dbReference>
<dbReference type="EMBL" id="KB932894">
    <property type="protein sequence ID" value="EOO02886.1"/>
    <property type="molecule type" value="Genomic_DNA"/>
</dbReference>
<dbReference type="PANTHER" id="PTHR33178:SF10">
    <property type="entry name" value="STRESS-RESPONSE A_B BARREL DOMAIN-CONTAINING PROTEIN"/>
    <property type="match status" value="1"/>
</dbReference>
<evidence type="ECO:0000313" key="3">
    <source>
        <dbReference type="EMBL" id="EOO02886.1"/>
    </source>
</evidence>
<evidence type="ECO:0000256" key="1">
    <source>
        <dbReference type="ARBA" id="ARBA00011738"/>
    </source>
</evidence>
<dbReference type="GeneID" id="19321768"/>
<dbReference type="Proteomes" id="UP000014074">
    <property type="component" value="Unassembled WGS sequence"/>
</dbReference>
<gene>
    <name evidence="3" type="ORF">UCRPA7_1602</name>
</gene>
<sequence length="146" mass="15705">MLKNQSLTIAAILIAGVFGLFLFFDPLGVSLDVPSHVSVTHTVLFQFSKDASPDAIQEACGRMIALKDACVNPSTQKPYIVSLRGGKDNSAEGKQGGATHGFVVEFASTADRDYYIQHDPAHQTFVQSASDIVQNAIVVDFENGLF</sequence>
<feature type="domain" description="Stress-response A/B barrel" evidence="2">
    <location>
        <begin position="39"/>
        <end position="141"/>
    </location>
</feature>
<dbReference type="AlphaFoldDB" id="R8BU49"/>
<accession>R8BU49</accession>
<evidence type="ECO:0000259" key="2">
    <source>
        <dbReference type="PROSITE" id="PS51502"/>
    </source>
</evidence>
<dbReference type="InterPro" id="IPR011008">
    <property type="entry name" value="Dimeric_a/b-barrel"/>
</dbReference>
<dbReference type="KEGG" id="tmn:UCRPA7_1602"/>